<protein>
    <submittedName>
        <fullName evidence="1">Uncharacterized protein</fullName>
    </submittedName>
</protein>
<evidence type="ECO:0000313" key="2">
    <source>
        <dbReference type="Proteomes" id="UP001272137"/>
    </source>
</evidence>
<organism evidence="1 2">
    <name type="scientific">Burkholderia thailandensis</name>
    <dbReference type="NCBI Taxonomy" id="57975"/>
    <lineage>
        <taxon>Bacteria</taxon>
        <taxon>Pseudomonadati</taxon>
        <taxon>Pseudomonadota</taxon>
        <taxon>Betaproteobacteria</taxon>
        <taxon>Burkholderiales</taxon>
        <taxon>Burkholderiaceae</taxon>
        <taxon>Burkholderia</taxon>
        <taxon>pseudomallei group</taxon>
    </lineage>
</organism>
<proteinExistence type="predicted"/>
<reference evidence="1" key="1">
    <citation type="submission" date="2018-08" db="EMBL/GenBank/DDBJ databases">
        <title>Identification of Burkholderia cepacia strains that express a Burkholderia pseudomallei-like capsular polysaccharide.</title>
        <authorList>
            <person name="Burtnick M.N."/>
            <person name="Vongsouvath M."/>
            <person name="Newton P."/>
            <person name="Wuthiekanun V."/>
            <person name="Limmathurotsakul D."/>
            <person name="Brett P.J."/>
            <person name="Chantratita N."/>
            <person name="Dance D.A."/>
        </authorList>
    </citation>
    <scope>NUCLEOTIDE SEQUENCE</scope>
    <source>
        <strain evidence="1">SBXCC001</strain>
    </source>
</reference>
<dbReference type="EMBL" id="QXCT01000001">
    <property type="protein sequence ID" value="MDW9251273.1"/>
    <property type="molecule type" value="Genomic_DNA"/>
</dbReference>
<dbReference type="Proteomes" id="UP001272137">
    <property type="component" value="Unassembled WGS sequence"/>
</dbReference>
<sequence>MTGLLTGACGRACTGRALEGVGNARRRPLRFPRARFASHGRAAPRRH</sequence>
<gene>
    <name evidence="1" type="ORF">C7S16_6994</name>
</gene>
<name>A0AAW9CKB7_BURTH</name>
<evidence type="ECO:0000313" key="1">
    <source>
        <dbReference type="EMBL" id="MDW9251273.1"/>
    </source>
</evidence>
<accession>A0AAW9CKB7</accession>
<comment type="caution">
    <text evidence="1">The sequence shown here is derived from an EMBL/GenBank/DDBJ whole genome shotgun (WGS) entry which is preliminary data.</text>
</comment>
<dbReference type="AlphaFoldDB" id="A0AAW9CKB7"/>